<evidence type="ECO:0000313" key="1">
    <source>
        <dbReference type="EMBL" id="RCI76021.1"/>
    </source>
</evidence>
<name>A0A367MFW3_PSEAI</name>
<protein>
    <submittedName>
        <fullName evidence="1">Flagellar protein FliT</fullName>
    </submittedName>
</protein>
<evidence type="ECO:0000313" key="2">
    <source>
        <dbReference type="Proteomes" id="UP000253594"/>
    </source>
</evidence>
<accession>A0A367MFW3</accession>
<keyword evidence="1" id="KW-0966">Cell projection</keyword>
<dbReference type="AlphaFoldDB" id="A0A367MFW3"/>
<organism evidence="1 2">
    <name type="scientific">Pseudomonas aeruginosa</name>
    <dbReference type="NCBI Taxonomy" id="287"/>
    <lineage>
        <taxon>Bacteria</taxon>
        <taxon>Pseudomonadati</taxon>
        <taxon>Pseudomonadota</taxon>
        <taxon>Gammaproteobacteria</taxon>
        <taxon>Pseudomonadales</taxon>
        <taxon>Pseudomonadaceae</taxon>
        <taxon>Pseudomonas</taxon>
    </lineage>
</organism>
<dbReference type="Proteomes" id="UP000253594">
    <property type="component" value="Unassembled WGS sequence"/>
</dbReference>
<dbReference type="EMBL" id="QORE01000088">
    <property type="protein sequence ID" value="RCI76021.1"/>
    <property type="molecule type" value="Genomic_DNA"/>
</dbReference>
<reference evidence="1 2" key="1">
    <citation type="submission" date="2018-07" db="EMBL/GenBank/DDBJ databases">
        <title>Mechanisms of high-level aminoglycoside resistance among Gram-negative pathogens in Brazil.</title>
        <authorList>
            <person name="Ballaben A.S."/>
            <person name="Darini A.L.C."/>
            <person name="Doi Y."/>
        </authorList>
    </citation>
    <scope>NUCLEOTIDE SEQUENCE [LARGE SCALE GENOMIC DNA]</scope>
    <source>
        <strain evidence="1 2">B2-305</strain>
    </source>
</reference>
<comment type="caution">
    <text evidence="1">The sequence shown here is derived from an EMBL/GenBank/DDBJ whole genome shotgun (WGS) entry which is preliminary data.</text>
</comment>
<gene>
    <name evidence="1" type="ORF">DT376_04635</name>
</gene>
<sequence>MSQATQQLDETRLALADALQAGNWDAIGELDQVCQVKIDQAM</sequence>
<keyword evidence="1" id="KW-0969">Cilium</keyword>
<keyword evidence="1" id="KW-0282">Flagellum</keyword>
<proteinExistence type="predicted"/>
<feature type="non-terminal residue" evidence="1">
    <location>
        <position position="42"/>
    </location>
</feature>